<keyword evidence="2" id="KW-0285">Flavoprotein</keyword>
<evidence type="ECO:0000256" key="1">
    <source>
        <dbReference type="ARBA" id="ARBA00001917"/>
    </source>
</evidence>
<dbReference type="InterPro" id="IPR012349">
    <property type="entry name" value="Split_barrel_FMN-bd"/>
</dbReference>
<dbReference type="PANTHER" id="PTHR33798">
    <property type="entry name" value="FLAVOPROTEIN OXYGENASE"/>
    <property type="match status" value="1"/>
</dbReference>
<evidence type="ECO:0000259" key="5">
    <source>
        <dbReference type="Pfam" id="PF01613"/>
    </source>
</evidence>
<dbReference type="GO" id="GO:0010181">
    <property type="term" value="F:FMN binding"/>
    <property type="evidence" value="ECO:0007669"/>
    <property type="project" value="InterPro"/>
</dbReference>
<dbReference type="RefSeq" id="WP_313986612.1">
    <property type="nucleotide sequence ID" value="NZ_JASJOS010000017.1"/>
</dbReference>
<keyword evidence="3" id="KW-0288">FMN</keyword>
<name>A0AAE3QSY1_9BACT</name>
<dbReference type="Gene3D" id="2.30.110.10">
    <property type="entry name" value="Electron Transport, Fmn-binding Protein, Chain A"/>
    <property type="match status" value="1"/>
</dbReference>
<dbReference type="PANTHER" id="PTHR33798:SF5">
    <property type="entry name" value="FLAVIN REDUCTASE LIKE DOMAIN-CONTAINING PROTEIN"/>
    <property type="match status" value="1"/>
</dbReference>
<evidence type="ECO:0000313" key="7">
    <source>
        <dbReference type="Proteomes" id="UP001241110"/>
    </source>
</evidence>
<dbReference type="AlphaFoldDB" id="A0AAE3QSY1"/>
<feature type="domain" description="Flavin reductase like" evidence="5">
    <location>
        <begin position="31"/>
        <end position="167"/>
    </location>
</feature>
<proteinExistence type="inferred from homology"/>
<evidence type="ECO:0000256" key="4">
    <source>
        <dbReference type="ARBA" id="ARBA00038054"/>
    </source>
</evidence>
<dbReference type="Proteomes" id="UP001241110">
    <property type="component" value="Unassembled WGS sequence"/>
</dbReference>
<evidence type="ECO:0000256" key="2">
    <source>
        <dbReference type="ARBA" id="ARBA00022630"/>
    </source>
</evidence>
<dbReference type="SUPFAM" id="SSF50475">
    <property type="entry name" value="FMN-binding split barrel"/>
    <property type="match status" value="1"/>
</dbReference>
<comment type="caution">
    <text evidence="6">The sequence shown here is derived from an EMBL/GenBank/DDBJ whole genome shotgun (WGS) entry which is preliminary data.</text>
</comment>
<reference evidence="6" key="1">
    <citation type="submission" date="2023-05" db="EMBL/GenBank/DDBJ databases">
        <authorList>
            <person name="Zhang X."/>
        </authorList>
    </citation>
    <scope>NUCLEOTIDE SEQUENCE</scope>
    <source>
        <strain evidence="6">YF14B1</strain>
    </source>
</reference>
<dbReference type="EMBL" id="JASJOS010000017">
    <property type="protein sequence ID" value="MDJ1484857.1"/>
    <property type="molecule type" value="Genomic_DNA"/>
</dbReference>
<comment type="cofactor">
    <cofactor evidence="1">
        <name>FMN</name>
        <dbReference type="ChEBI" id="CHEBI:58210"/>
    </cofactor>
</comment>
<sequence length="211" mass="24044">MQRINEEDILNFETRYRAQFINSITGFKSLGLVGSRSHEGNTNLAIFSSFTHLGSNPALLACIFRPDSVERHTLSNILQTGFYTFNHIHENIYQQAHQTSARYAREISEFDAVGLTPEYKNGFWAPFCQESFLQVGLELKEKIDITINGTIMVIGQVKEVYIPDNTLHPDGYVDVEKAQTLCCSGLDSYHKTKRLHRLSYAKTNKEVTFLT</sequence>
<evidence type="ECO:0000313" key="6">
    <source>
        <dbReference type="EMBL" id="MDJ1484857.1"/>
    </source>
</evidence>
<gene>
    <name evidence="6" type="ORF">QNI16_30435</name>
</gene>
<dbReference type="Pfam" id="PF01613">
    <property type="entry name" value="Flavin_Reduct"/>
    <property type="match status" value="1"/>
</dbReference>
<organism evidence="6 7">
    <name type="scientific">Xanthocytophaga flava</name>
    <dbReference type="NCBI Taxonomy" id="3048013"/>
    <lineage>
        <taxon>Bacteria</taxon>
        <taxon>Pseudomonadati</taxon>
        <taxon>Bacteroidota</taxon>
        <taxon>Cytophagia</taxon>
        <taxon>Cytophagales</taxon>
        <taxon>Rhodocytophagaceae</taxon>
        <taxon>Xanthocytophaga</taxon>
    </lineage>
</organism>
<dbReference type="InterPro" id="IPR002563">
    <property type="entry name" value="Flavin_Rdtase-like_dom"/>
</dbReference>
<evidence type="ECO:0000256" key="3">
    <source>
        <dbReference type="ARBA" id="ARBA00022643"/>
    </source>
</evidence>
<dbReference type="GO" id="GO:0016646">
    <property type="term" value="F:oxidoreductase activity, acting on the CH-NH group of donors, NAD or NADP as acceptor"/>
    <property type="evidence" value="ECO:0007669"/>
    <property type="project" value="UniProtKB-ARBA"/>
</dbReference>
<comment type="similarity">
    <text evidence="4">Belongs to the flavoredoxin family.</text>
</comment>
<protein>
    <submittedName>
        <fullName evidence="6">Flavin reductase</fullName>
    </submittedName>
</protein>
<accession>A0AAE3QSY1</accession>